<dbReference type="Proteomes" id="UP000441333">
    <property type="component" value="Unassembled WGS sequence"/>
</dbReference>
<evidence type="ECO:0000313" key="2">
    <source>
        <dbReference type="EMBL" id="KAB1071244.1"/>
    </source>
</evidence>
<dbReference type="RefSeq" id="WP_150935779.1">
    <property type="nucleotide sequence ID" value="NZ_WAAT01000004.1"/>
</dbReference>
<name>A0A6N6MLP9_9FLAO</name>
<dbReference type="Gene3D" id="3.40.50.1240">
    <property type="entry name" value="Phosphoglycerate mutase-like"/>
    <property type="match status" value="1"/>
</dbReference>
<dbReference type="AlphaFoldDB" id="A0A6N6MLP9"/>
<accession>A0A6N6MLP9</accession>
<dbReference type="EMBL" id="WAAT01000004">
    <property type="protein sequence ID" value="KAB1071244.1"/>
    <property type="molecule type" value="Genomic_DNA"/>
</dbReference>
<protein>
    <submittedName>
        <fullName evidence="2">Histidine phosphatase family protein</fullName>
    </submittedName>
</protein>
<dbReference type="CDD" id="cd07067">
    <property type="entry name" value="HP_PGM_like"/>
    <property type="match status" value="1"/>
</dbReference>
<evidence type="ECO:0000256" key="1">
    <source>
        <dbReference type="PIRSR" id="PIRSR613078-2"/>
    </source>
</evidence>
<dbReference type="SUPFAM" id="SSF53254">
    <property type="entry name" value="Phosphoglycerate mutase-like"/>
    <property type="match status" value="1"/>
</dbReference>
<feature type="binding site" evidence="1">
    <location>
        <position position="57"/>
    </location>
    <ligand>
        <name>substrate</name>
    </ligand>
</feature>
<organism evidence="2 3">
    <name type="scientific">Pseudotamlana haliotis</name>
    <dbReference type="NCBI Taxonomy" id="2614804"/>
    <lineage>
        <taxon>Bacteria</taxon>
        <taxon>Pseudomonadati</taxon>
        <taxon>Bacteroidota</taxon>
        <taxon>Flavobacteriia</taxon>
        <taxon>Flavobacteriales</taxon>
        <taxon>Flavobacteriaceae</taxon>
        <taxon>Pseudotamlana</taxon>
    </lineage>
</organism>
<keyword evidence="3" id="KW-1185">Reference proteome</keyword>
<dbReference type="PANTHER" id="PTHR47623:SF1">
    <property type="entry name" value="OS09G0287300 PROTEIN"/>
    <property type="match status" value="1"/>
</dbReference>
<gene>
    <name evidence="2" type="ORF">F6U93_00490</name>
</gene>
<dbReference type="InterPro" id="IPR029033">
    <property type="entry name" value="His_PPase_superfam"/>
</dbReference>
<sequence length="161" mass="18470">MKNLILVRHAKSSWEFDVIDHERPLTQRGVEDAHLVSKALKKEGLEIDMLVSSDAKRAKNTAEVFISNLNINQEIVTYNYDLYDFAGYNLLEFIKSSDDSINTLMVFGHNHAFTDFVNTYGDLNIDNVPTAGFVKIQFNISHWRDLNKGKTVKTLFSRDLK</sequence>
<evidence type="ECO:0000313" key="3">
    <source>
        <dbReference type="Proteomes" id="UP000441333"/>
    </source>
</evidence>
<dbReference type="Pfam" id="PF00300">
    <property type="entry name" value="His_Phos_1"/>
    <property type="match status" value="1"/>
</dbReference>
<dbReference type="PANTHER" id="PTHR47623">
    <property type="entry name" value="OS09G0287300 PROTEIN"/>
    <property type="match status" value="1"/>
</dbReference>
<reference evidence="2 3" key="1">
    <citation type="submission" date="2019-09" db="EMBL/GenBank/DDBJ databases">
        <authorList>
            <person name="Cao W.R."/>
        </authorList>
    </citation>
    <scope>NUCLEOTIDE SEQUENCE [LARGE SCALE GENOMIC DNA]</scope>
    <source>
        <strain evidence="2 3">B1N29</strain>
    </source>
</reference>
<proteinExistence type="predicted"/>
<dbReference type="InterPro" id="IPR013078">
    <property type="entry name" value="His_Pase_superF_clade-1"/>
</dbReference>
<comment type="caution">
    <text evidence="2">The sequence shown here is derived from an EMBL/GenBank/DDBJ whole genome shotgun (WGS) entry which is preliminary data.</text>
</comment>